<dbReference type="SUPFAM" id="SSF53850">
    <property type="entry name" value="Periplasmic binding protein-like II"/>
    <property type="match status" value="1"/>
</dbReference>
<accession>A0A414PS17</accession>
<organism evidence="6 7">
    <name type="scientific">Fusobacterium mortiferum</name>
    <dbReference type="NCBI Taxonomy" id="850"/>
    <lineage>
        <taxon>Bacteria</taxon>
        <taxon>Fusobacteriati</taxon>
        <taxon>Fusobacteriota</taxon>
        <taxon>Fusobacteriia</taxon>
        <taxon>Fusobacteriales</taxon>
        <taxon>Fusobacteriaceae</taxon>
        <taxon>Fusobacterium</taxon>
    </lineage>
</organism>
<dbReference type="Proteomes" id="UP000284676">
    <property type="component" value="Unassembled WGS sequence"/>
</dbReference>
<dbReference type="AlphaFoldDB" id="A0A414PS17"/>
<dbReference type="Gene3D" id="3.40.190.10">
    <property type="entry name" value="Periplasmic binding protein-like II"/>
    <property type="match status" value="2"/>
</dbReference>
<dbReference type="InterPro" id="IPR006059">
    <property type="entry name" value="SBP"/>
</dbReference>
<dbReference type="RefSeq" id="WP_118234515.1">
    <property type="nucleotide sequence ID" value="NZ_QRHL01000016.1"/>
</dbReference>
<evidence type="ECO:0000256" key="1">
    <source>
        <dbReference type="ARBA" id="ARBA00004418"/>
    </source>
</evidence>
<proteinExistence type="predicted"/>
<dbReference type="Pfam" id="PF01547">
    <property type="entry name" value="SBP_bac_1"/>
    <property type="match status" value="1"/>
</dbReference>
<dbReference type="GO" id="GO:0030975">
    <property type="term" value="F:thiamine binding"/>
    <property type="evidence" value="ECO:0007669"/>
    <property type="project" value="InterPro"/>
</dbReference>
<evidence type="ECO:0000256" key="2">
    <source>
        <dbReference type="ARBA" id="ARBA00022448"/>
    </source>
</evidence>
<keyword evidence="2" id="KW-0813">Transport</keyword>
<comment type="caution">
    <text evidence="6">The sequence shown here is derived from an EMBL/GenBank/DDBJ whole genome shotgun (WGS) entry which is preliminary data.</text>
</comment>
<evidence type="ECO:0000313" key="6">
    <source>
        <dbReference type="EMBL" id="RHF71282.1"/>
    </source>
</evidence>
<evidence type="ECO:0000313" key="7">
    <source>
        <dbReference type="Proteomes" id="UP000284676"/>
    </source>
</evidence>
<dbReference type="NCBIfam" id="TIGR01254">
    <property type="entry name" value="sfuA"/>
    <property type="match status" value="1"/>
</dbReference>
<dbReference type="InterPro" id="IPR005948">
    <property type="entry name" value="ThiB-like"/>
</dbReference>
<dbReference type="GO" id="GO:0030976">
    <property type="term" value="F:thiamine pyrophosphate binding"/>
    <property type="evidence" value="ECO:0007669"/>
    <property type="project" value="TreeGrafter"/>
</dbReference>
<dbReference type="PANTHER" id="PTHR30006">
    <property type="entry name" value="THIAMINE-BINDING PERIPLASMIC PROTEIN-RELATED"/>
    <property type="match status" value="1"/>
</dbReference>
<keyword evidence="4" id="KW-0574">Periplasm</keyword>
<dbReference type="GO" id="GO:0015888">
    <property type="term" value="P:thiamine transport"/>
    <property type="evidence" value="ECO:0007669"/>
    <property type="project" value="InterPro"/>
</dbReference>
<protein>
    <submittedName>
        <fullName evidence="6">Thiamine ABC transporter substrate-binding protein</fullName>
    </submittedName>
</protein>
<keyword evidence="3" id="KW-0732">Signal</keyword>
<name>A0A414PS17_FUSMR</name>
<evidence type="ECO:0000256" key="3">
    <source>
        <dbReference type="ARBA" id="ARBA00022729"/>
    </source>
</evidence>
<dbReference type="EMBL" id="QRHL01000016">
    <property type="protein sequence ID" value="RHF71282.1"/>
    <property type="molecule type" value="Genomic_DNA"/>
</dbReference>
<sequence>MKKILLTCLFVGGATTINAEEITIYGPSSMKWIEKEYGKVFQKETGDTIKFVSIDGIVGRLKLEKKRPKADIVVGLTELTTEMAKREGLILPYVPQNIGNIKNKNFKMSSDYVIPMDYGVLAINYNKEKISVPPKNLKELEKFNKQLMVENPKVSITGEEALQWSIALYGENWLEFWKELKPAIYSVEPGWSEAFAKFTAGEAPMMIGYATSNLFFTGEDSSKYDSFLLEDGSFIYQEGVSLVNKKEVKAGAKKFMERVLSDDFQKIMSEENYMFPVTNIEVSEGFKNVPTTDKTVKLTKEQIEDLIENLDSYKTQMIEVLKK</sequence>
<feature type="coiled-coil region" evidence="5">
    <location>
        <begin position="296"/>
        <end position="323"/>
    </location>
</feature>
<dbReference type="PANTHER" id="PTHR30006:SF3">
    <property type="entry name" value="THIAMINE-BINDING PERIPLASMIC PROTEIN"/>
    <property type="match status" value="1"/>
</dbReference>
<gene>
    <name evidence="6" type="ORF">DW663_08785</name>
</gene>
<comment type="subcellular location">
    <subcellularLocation>
        <location evidence="1">Periplasm</location>
    </subcellularLocation>
</comment>
<evidence type="ECO:0000256" key="5">
    <source>
        <dbReference type="SAM" id="Coils"/>
    </source>
</evidence>
<evidence type="ECO:0000256" key="4">
    <source>
        <dbReference type="ARBA" id="ARBA00022764"/>
    </source>
</evidence>
<dbReference type="GO" id="GO:0030288">
    <property type="term" value="C:outer membrane-bounded periplasmic space"/>
    <property type="evidence" value="ECO:0007669"/>
    <property type="project" value="TreeGrafter"/>
</dbReference>
<reference evidence="6 7" key="1">
    <citation type="submission" date="2018-08" db="EMBL/GenBank/DDBJ databases">
        <title>A genome reference for cultivated species of the human gut microbiota.</title>
        <authorList>
            <person name="Zou Y."/>
            <person name="Xue W."/>
            <person name="Luo G."/>
        </authorList>
    </citation>
    <scope>NUCLEOTIDE SEQUENCE [LARGE SCALE GENOMIC DNA]</scope>
    <source>
        <strain evidence="6 7">AM25-1</strain>
    </source>
</reference>
<keyword evidence="5" id="KW-0175">Coiled coil</keyword>